<comment type="similarity">
    <text evidence="1 9">Belongs to the peptidase A8 family.</text>
</comment>
<name>A0A2T2WXL6_9FIRM</name>
<proteinExistence type="inferred from homology"/>
<dbReference type="PANTHER" id="PTHR33695:SF1">
    <property type="entry name" value="LIPOPROTEIN SIGNAL PEPTIDASE"/>
    <property type="match status" value="1"/>
</dbReference>
<protein>
    <submittedName>
        <fullName evidence="11">Uncharacterized protein</fullName>
    </submittedName>
</protein>
<accession>A0A2T2WXL6</accession>
<sequence length="155" mass="17844">MIAHKSRRSLIYGTAPVLYMTMMILAWHYRPKVNQRGIILNQGIAFGLLSHVPSWFLSLGTLGVMVVMAIFLWRWPTVRLSLSWLLAAAAANWTDRILWGGVVDYWQIRPYPFIFNLADVVLRLASVLLVIQAYRHFRSTQTRTQPSMSHRSSKS</sequence>
<evidence type="ECO:0000256" key="3">
    <source>
        <dbReference type="ARBA" id="ARBA00022670"/>
    </source>
</evidence>
<feature type="transmembrane region" description="Helical" evidence="10">
    <location>
        <begin position="80"/>
        <end position="99"/>
    </location>
</feature>
<dbReference type="PANTHER" id="PTHR33695">
    <property type="entry name" value="LIPOPROTEIN SIGNAL PEPTIDASE"/>
    <property type="match status" value="1"/>
</dbReference>
<keyword evidence="6" id="KW-0378">Hydrolase</keyword>
<dbReference type="Pfam" id="PF01252">
    <property type="entry name" value="Peptidase_A8"/>
    <property type="match status" value="1"/>
</dbReference>
<evidence type="ECO:0000256" key="10">
    <source>
        <dbReference type="SAM" id="Phobius"/>
    </source>
</evidence>
<dbReference type="PRINTS" id="PR00781">
    <property type="entry name" value="LIPOSIGPTASE"/>
</dbReference>
<evidence type="ECO:0000256" key="6">
    <source>
        <dbReference type="ARBA" id="ARBA00022801"/>
    </source>
</evidence>
<keyword evidence="5" id="KW-0064">Aspartyl protease</keyword>
<keyword evidence="7 10" id="KW-1133">Transmembrane helix</keyword>
<gene>
    <name evidence="11" type="ORF">C7B43_12510</name>
</gene>
<dbReference type="EMBL" id="PXYT01000030">
    <property type="protein sequence ID" value="PSR26985.1"/>
    <property type="molecule type" value="Genomic_DNA"/>
</dbReference>
<evidence type="ECO:0000256" key="4">
    <source>
        <dbReference type="ARBA" id="ARBA00022692"/>
    </source>
</evidence>
<evidence type="ECO:0000256" key="8">
    <source>
        <dbReference type="ARBA" id="ARBA00023136"/>
    </source>
</evidence>
<keyword evidence="4 10" id="KW-0812">Transmembrane</keyword>
<comment type="caution">
    <text evidence="11">The sequence shown here is derived from an EMBL/GenBank/DDBJ whole genome shotgun (WGS) entry which is preliminary data.</text>
</comment>
<evidence type="ECO:0000313" key="11">
    <source>
        <dbReference type="EMBL" id="PSR26985.1"/>
    </source>
</evidence>
<evidence type="ECO:0000256" key="9">
    <source>
        <dbReference type="RuleBase" id="RU004181"/>
    </source>
</evidence>
<feature type="transmembrane region" description="Helical" evidence="10">
    <location>
        <begin position="9"/>
        <end position="29"/>
    </location>
</feature>
<dbReference type="AlphaFoldDB" id="A0A2T2WXL6"/>
<dbReference type="InterPro" id="IPR001872">
    <property type="entry name" value="Peptidase_A8"/>
</dbReference>
<keyword evidence="3" id="KW-0645">Protease</keyword>
<feature type="transmembrane region" description="Helical" evidence="10">
    <location>
        <begin position="55"/>
        <end position="73"/>
    </location>
</feature>
<feature type="transmembrane region" description="Helical" evidence="10">
    <location>
        <begin position="111"/>
        <end position="131"/>
    </location>
</feature>
<evidence type="ECO:0000256" key="1">
    <source>
        <dbReference type="ARBA" id="ARBA00006139"/>
    </source>
</evidence>
<evidence type="ECO:0000313" key="12">
    <source>
        <dbReference type="Proteomes" id="UP000242699"/>
    </source>
</evidence>
<evidence type="ECO:0000256" key="7">
    <source>
        <dbReference type="ARBA" id="ARBA00022989"/>
    </source>
</evidence>
<dbReference type="GO" id="GO:0016020">
    <property type="term" value="C:membrane"/>
    <property type="evidence" value="ECO:0007669"/>
    <property type="project" value="InterPro"/>
</dbReference>
<keyword evidence="2" id="KW-1003">Cell membrane</keyword>
<evidence type="ECO:0000256" key="2">
    <source>
        <dbReference type="ARBA" id="ARBA00022475"/>
    </source>
</evidence>
<reference evidence="11 12" key="1">
    <citation type="journal article" date="2014" name="BMC Genomics">
        <title>Comparison of environmental and isolate Sulfobacillus genomes reveals diverse carbon, sulfur, nitrogen, and hydrogen metabolisms.</title>
        <authorList>
            <person name="Justice N.B."/>
            <person name="Norman A."/>
            <person name="Brown C.T."/>
            <person name="Singh A."/>
            <person name="Thomas B.C."/>
            <person name="Banfield J.F."/>
        </authorList>
    </citation>
    <scope>NUCLEOTIDE SEQUENCE [LARGE SCALE GENOMIC DNA]</scope>
    <source>
        <strain evidence="11">AMDSBA1</strain>
    </source>
</reference>
<dbReference type="Proteomes" id="UP000242699">
    <property type="component" value="Unassembled WGS sequence"/>
</dbReference>
<dbReference type="GO" id="GO:0004190">
    <property type="term" value="F:aspartic-type endopeptidase activity"/>
    <property type="evidence" value="ECO:0007669"/>
    <property type="project" value="UniProtKB-KW"/>
</dbReference>
<organism evidence="11 12">
    <name type="scientific">Sulfobacillus benefaciens</name>
    <dbReference type="NCBI Taxonomy" id="453960"/>
    <lineage>
        <taxon>Bacteria</taxon>
        <taxon>Bacillati</taxon>
        <taxon>Bacillota</taxon>
        <taxon>Clostridia</taxon>
        <taxon>Eubacteriales</taxon>
        <taxon>Clostridiales Family XVII. Incertae Sedis</taxon>
        <taxon>Sulfobacillus</taxon>
    </lineage>
</organism>
<dbReference type="GO" id="GO:0006508">
    <property type="term" value="P:proteolysis"/>
    <property type="evidence" value="ECO:0007669"/>
    <property type="project" value="UniProtKB-KW"/>
</dbReference>
<evidence type="ECO:0000256" key="5">
    <source>
        <dbReference type="ARBA" id="ARBA00022750"/>
    </source>
</evidence>
<keyword evidence="8 10" id="KW-0472">Membrane</keyword>